<evidence type="ECO:0000313" key="6">
    <source>
        <dbReference type="EMBL" id="QTG03490.1"/>
    </source>
</evidence>
<reference evidence="5 8" key="1">
    <citation type="journal article" date="2020" name="Science">
        <title>Unexpected conservation and global transmission of agrobacterial virulence plasmids.</title>
        <authorList>
            <person name="Weisberg A.J."/>
            <person name="Davis E.W. 2nd"/>
            <person name="Tabima J."/>
            <person name="Belcher M.S."/>
            <person name="Miller M."/>
            <person name="Kuo C.H."/>
            <person name="Loper J.E."/>
            <person name="Grunwald N.J."/>
            <person name="Putnam M.L."/>
            <person name="Chang J.H."/>
        </authorList>
    </citation>
    <scope>NUCLEOTIDE SEQUENCE [LARGE SCALE GENOMIC DNA]</scope>
    <source>
        <strain evidence="5 8">A19/93</strain>
    </source>
</reference>
<dbReference type="SUPFAM" id="SSF48008">
    <property type="entry name" value="GntR ligand-binding domain-like"/>
    <property type="match status" value="1"/>
</dbReference>
<dbReference type="PROSITE" id="PS50949">
    <property type="entry name" value="HTH_GNTR"/>
    <property type="match status" value="1"/>
</dbReference>
<dbReference type="SMART" id="SM00895">
    <property type="entry name" value="FCD"/>
    <property type="match status" value="1"/>
</dbReference>
<evidence type="ECO:0000259" key="4">
    <source>
        <dbReference type="PROSITE" id="PS50949"/>
    </source>
</evidence>
<dbReference type="PRINTS" id="PR00035">
    <property type="entry name" value="HTHGNTR"/>
</dbReference>
<dbReference type="Proteomes" id="UP000822331">
    <property type="component" value="Unassembled WGS sequence"/>
</dbReference>
<keyword evidence="1" id="KW-0805">Transcription regulation</keyword>
<evidence type="ECO:0000256" key="3">
    <source>
        <dbReference type="ARBA" id="ARBA00023163"/>
    </source>
</evidence>
<protein>
    <submittedName>
        <fullName evidence="6">GntR family transcriptional regulator</fullName>
    </submittedName>
</protein>
<evidence type="ECO:0000313" key="8">
    <source>
        <dbReference type="Proteomes" id="UP000822331"/>
    </source>
</evidence>
<dbReference type="PANTHER" id="PTHR43537">
    <property type="entry name" value="TRANSCRIPTIONAL REGULATOR, GNTR FAMILY"/>
    <property type="match status" value="1"/>
</dbReference>
<dbReference type="PANTHER" id="PTHR43537:SF24">
    <property type="entry name" value="GLUCONATE OPERON TRANSCRIPTIONAL REPRESSOR"/>
    <property type="match status" value="1"/>
</dbReference>
<keyword evidence="2" id="KW-0238">DNA-binding</keyword>
<dbReference type="InterPro" id="IPR000524">
    <property type="entry name" value="Tscrpt_reg_HTH_GntR"/>
</dbReference>
<dbReference type="InterPro" id="IPR036388">
    <property type="entry name" value="WH-like_DNA-bd_sf"/>
</dbReference>
<dbReference type="GO" id="GO:0003677">
    <property type="term" value="F:DNA binding"/>
    <property type="evidence" value="ECO:0007669"/>
    <property type="project" value="UniProtKB-KW"/>
</dbReference>
<dbReference type="SUPFAM" id="SSF46785">
    <property type="entry name" value="Winged helix' DNA-binding domain"/>
    <property type="match status" value="1"/>
</dbReference>
<dbReference type="SMART" id="SM00345">
    <property type="entry name" value="HTH_GNTR"/>
    <property type="match status" value="1"/>
</dbReference>
<reference evidence="6" key="2">
    <citation type="submission" date="2020-02" db="EMBL/GenBank/DDBJ databases">
        <title>Unexpected conservation and global transmission of agrobacterial virulence plasmids.</title>
        <authorList>
            <person name="Weisberg A.J."/>
            <person name="Davis E.W. II"/>
            <person name="Tabima J.R."/>
            <person name="Belcher M.S."/>
            <person name="Miller M."/>
            <person name="Kuo C.-H."/>
            <person name="Loper J.E."/>
            <person name="Grunwald N.J."/>
            <person name="Putnam M.L."/>
            <person name="Chang J.H."/>
        </authorList>
    </citation>
    <scope>NUCLEOTIDE SEQUENCE</scope>
    <source>
        <strain evidence="6">W2/73</strain>
        <plasmid evidence="6">pW2_73_1</plasmid>
    </source>
</reference>
<dbReference type="InterPro" id="IPR011711">
    <property type="entry name" value="GntR_C"/>
</dbReference>
<dbReference type="Pfam" id="PF07729">
    <property type="entry name" value="FCD"/>
    <property type="match status" value="1"/>
</dbReference>
<dbReference type="Gene3D" id="1.10.10.10">
    <property type="entry name" value="Winged helix-like DNA-binding domain superfamily/Winged helix DNA-binding domain"/>
    <property type="match status" value="1"/>
</dbReference>
<accession>A0AAE7UU10</accession>
<name>A0AAE7UU10_9HYPH</name>
<dbReference type="InterPro" id="IPR036390">
    <property type="entry name" value="WH_DNA-bd_sf"/>
</dbReference>
<dbReference type="InterPro" id="IPR008920">
    <property type="entry name" value="TF_FadR/GntR_C"/>
</dbReference>
<evidence type="ECO:0000313" key="5">
    <source>
        <dbReference type="EMBL" id="NTF39771.1"/>
    </source>
</evidence>
<proteinExistence type="predicted"/>
<organism evidence="6 7">
    <name type="scientific">Agrobacterium rubi</name>
    <dbReference type="NCBI Taxonomy" id="28099"/>
    <lineage>
        <taxon>Bacteria</taxon>
        <taxon>Pseudomonadati</taxon>
        <taxon>Pseudomonadota</taxon>
        <taxon>Alphaproteobacteria</taxon>
        <taxon>Hyphomicrobiales</taxon>
        <taxon>Rhizobiaceae</taxon>
        <taxon>Rhizobium/Agrobacterium group</taxon>
        <taxon>Agrobacterium</taxon>
    </lineage>
</organism>
<keyword evidence="3" id="KW-0804">Transcription</keyword>
<sequence>MDTSDFQISRPMLTLRQQVEEKVRNAITLGKFKPGQRLVERELCELLGVGRTSIREALRQLEAEGLVENTPHKGPQVRMISDEEARQLYSVRALLEGYAGREFAQRREPKMVSHLKETLDEMEMIAMSGDHRSLVEAKAKFYEVLLLGSGNPFVSEMLTSLHNRISLMRAKSLSRPGRIPASMKEIRTVYQAIADGDGDAAETACKFHVEAAWAAAFAS</sequence>
<feature type="domain" description="HTH gntR-type" evidence="4">
    <location>
        <begin position="13"/>
        <end position="80"/>
    </location>
</feature>
<geneLocation type="plasmid" evidence="6 7">
    <name>pW2_73_1</name>
</geneLocation>
<keyword evidence="8" id="KW-1185">Reference proteome</keyword>
<keyword evidence="6" id="KW-0614">Plasmid</keyword>
<evidence type="ECO:0000256" key="1">
    <source>
        <dbReference type="ARBA" id="ARBA00023015"/>
    </source>
</evidence>
<dbReference type="GO" id="GO:0003700">
    <property type="term" value="F:DNA-binding transcription factor activity"/>
    <property type="evidence" value="ECO:0007669"/>
    <property type="project" value="InterPro"/>
</dbReference>
<evidence type="ECO:0000313" key="7">
    <source>
        <dbReference type="Proteomes" id="UP000663912"/>
    </source>
</evidence>
<evidence type="ECO:0000256" key="2">
    <source>
        <dbReference type="ARBA" id="ARBA00023125"/>
    </source>
</evidence>
<dbReference type="Gene3D" id="1.20.120.530">
    <property type="entry name" value="GntR ligand-binding domain-like"/>
    <property type="match status" value="1"/>
</dbReference>
<dbReference type="KEGG" id="arui:G6M88_23325"/>
<gene>
    <name evidence="5" type="ORF">G6L72_24080</name>
    <name evidence="6" type="ORF">G6M88_23325</name>
</gene>
<dbReference type="Pfam" id="PF00392">
    <property type="entry name" value="GntR"/>
    <property type="match status" value="1"/>
</dbReference>
<dbReference type="Proteomes" id="UP000663912">
    <property type="component" value="Plasmid pW2_73_1"/>
</dbReference>
<dbReference type="EMBL" id="CP049208">
    <property type="protein sequence ID" value="QTG03490.1"/>
    <property type="molecule type" value="Genomic_DNA"/>
</dbReference>
<dbReference type="EMBL" id="JAAMCP010000017">
    <property type="protein sequence ID" value="NTF39771.1"/>
    <property type="molecule type" value="Genomic_DNA"/>
</dbReference>
<dbReference type="AlphaFoldDB" id="A0AAE7UU10"/>
<dbReference type="RefSeq" id="WP_065701021.1">
    <property type="nucleotide sequence ID" value="NZ_CP049208.1"/>
</dbReference>
<dbReference type="CDD" id="cd07377">
    <property type="entry name" value="WHTH_GntR"/>
    <property type="match status" value="1"/>
</dbReference>